<dbReference type="PANTHER" id="PTHR11337:SF14">
    <property type="entry name" value="PORIMIN"/>
    <property type="match status" value="1"/>
</dbReference>
<evidence type="ECO:0000256" key="5">
    <source>
        <dbReference type="ARBA" id="ARBA00022989"/>
    </source>
</evidence>
<evidence type="ECO:0000256" key="7">
    <source>
        <dbReference type="ARBA" id="ARBA00023180"/>
    </source>
</evidence>
<proteinExistence type="inferred from homology"/>
<keyword evidence="4" id="KW-0732">Signal</keyword>
<gene>
    <name evidence="10" type="primary">TMEM123</name>
    <name evidence="10" type="ORF">L345_15083</name>
</gene>
<evidence type="ECO:0000256" key="3">
    <source>
        <dbReference type="ARBA" id="ARBA00022692"/>
    </source>
</evidence>
<evidence type="ECO:0000313" key="10">
    <source>
        <dbReference type="EMBL" id="ETE59189.1"/>
    </source>
</evidence>
<evidence type="ECO:0000256" key="4">
    <source>
        <dbReference type="ARBA" id="ARBA00022729"/>
    </source>
</evidence>
<protein>
    <submittedName>
        <fullName evidence="10">Porimin</fullName>
    </submittedName>
</protein>
<feature type="compositionally biased region" description="Basic and acidic residues" evidence="8">
    <location>
        <begin position="166"/>
        <end position="175"/>
    </location>
</feature>
<feature type="compositionally biased region" description="Polar residues" evidence="8">
    <location>
        <begin position="1"/>
        <end position="13"/>
    </location>
</feature>
<dbReference type="InterPro" id="IPR007947">
    <property type="entry name" value="CD164_MGC24"/>
</dbReference>
<evidence type="ECO:0000256" key="8">
    <source>
        <dbReference type="SAM" id="MobiDB-lite"/>
    </source>
</evidence>
<keyword evidence="7" id="KW-0325">Glycoprotein</keyword>
<evidence type="ECO:0000256" key="9">
    <source>
        <dbReference type="SAM" id="Phobius"/>
    </source>
</evidence>
<comment type="subcellular location">
    <subcellularLocation>
        <location evidence="1">Membrane</location>
        <topology evidence="1">Single-pass type I membrane protein</topology>
    </subcellularLocation>
</comment>
<accession>V8NA83</accession>
<sequence length="175" mass="18422">MTVTNTTQKSVKTTAHPEVTSKIPAITNKTIPAAQSTIASKTDKPIQPASTKHSPTESGTHKTTAVPVTKPSSTLVTEASAIQGNPSGFSAGSFIGGIVLTLGLLAFGYIGCRFYHTKRGVQYRTILPYGEMRMMSSGGDREMATGWEWVAATESRTEGETSSGRCLEENGHGGG</sequence>
<dbReference type="OrthoDB" id="6160056at2759"/>
<dbReference type="GO" id="GO:0031410">
    <property type="term" value="C:cytoplasmic vesicle"/>
    <property type="evidence" value="ECO:0007669"/>
    <property type="project" value="TreeGrafter"/>
</dbReference>
<dbReference type="GO" id="GO:0016020">
    <property type="term" value="C:membrane"/>
    <property type="evidence" value="ECO:0007669"/>
    <property type="project" value="UniProtKB-SubCell"/>
</dbReference>
<evidence type="ECO:0000313" key="11">
    <source>
        <dbReference type="Proteomes" id="UP000018936"/>
    </source>
</evidence>
<dbReference type="AlphaFoldDB" id="V8NA83"/>
<keyword evidence="3 9" id="KW-0812">Transmembrane</keyword>
<keyword evidence="11" id="KW-1185">Reference proteome</keyword>
<evidence type="ECO:0000256" key="1">
    <source>
        <dbReference type="ARBA" id="ARBA00004479"/>
    </source>
</evidence>
<evidence type="ECO:0000256" key="2">
    <source>
        <dbReference type="ARBA" id="ARBA00005341"/>
    </source>
</evidence>
<name>V8NA83_OPHHA</name>
<dbReference type="PANTHER" id="PTHR11337">
    <property type="entry name" value="MUCIN/PORIMIN"/>
    <property type="match status" value="1"/>
</dbReference>
<feature type="region of interest" description="Disordered" evidence="8">
    <location>
        <begin position="154"/>
        <end position="175"/>
    </location>
</feature>
<feature type="compositionally biased region" description="Polar residues" evidence="8">
    <location>
        <begin position="48"/>
        <end position="63"/>
    </location>
</feature>
<dbReference type="Proteomes" id="UP000018936">
    <property type="component" value="Unassembled WGS sequence"/>
</dbReference>
<feature type="compositionally biased region" description="Polar residues" evidence="8">
    <location>
        <begin position="27"/>
        <end position="40"/>
    </location>
</feature>
<feature type="transmembrane region" description="Helical" evidence="9">
    <location>
        <begin position="94"/>
        <end position="115"/>
    </location>
</feature>
<evidence type="ECO:0000256" key="6">
    <source>
        <dbReference type="ARBA" id="ARBA00023136"/>
    </source>
</evidence>
<keyword evidence="6 9" id="KW-0472">Membrane</keyword>
<comment type="caution">
    <text evidence="10">The sequence shown here is derived from an EMBL/GenBank/DDBJ whole genome shotgun (WGS) entry which is preliminary data.</text>
</comment>
<comment type="similarity">
    <text evidence="2">Belongs to the CD164 family.</text>
</comment>
<keyword evidence="5 9" id="KW-1133">Transmembrane helix</keyword>
<dbReference type="EMBL" id="AZIM01005789">
    <property type="protein sequence ID" value="ETE59189.1"/>
    <property type="molecule type" value="Genomic_DNA"/>
</dbReference>
<organism evidence="10 11">
    <name type="scientific">Ophiophagus hannah</name>
    <name type="common">King cobra</name>
    <name type="synonym">Naja hannah</name>
    <dbReference type="NCBI Taxonomy" id="8665"/>
    <lineage>
        <taxon>Eukaryota</taxon>
        <taxon>Metazoa</taxon>
        <taxon>Chordata</taxon>
        <taxon>Craniata</taxon>
        <taxon>Vertebrata</taxon>
        <taxon>Euteleostomi</taxon>
        <taxon>Lepidosauria</taxon>
        <taxon>Squamata</taxon>
        <taxon>Bifurcata</taxon>
        <taxon>Unidentata</taxon>
        <taxon>Episquamata</taxon>
        <taxon>Toxicofera</taxon>
        <taxon>Serpentes</taxon>
        <taxon>Colubroidea</taxon>
        <taxon>Elapidae</taxon>
        <taxon>Elapinae</taxon>
        <taxon>Ophiophagus</taxon>
    </lineage>
</organism>
<feature type="region of interest" description="Disordered" evidence="8">
    <location>
        <begin position="1"/>
        <end position="70"/>
    </location>
</feature>
<reference evidence="10 11" key="1">
    <citation type="journal article" date="2013" name="Proc. Natl. Acad. Sci. U.S.A.">
        <title>The king cobra genome reveals dynamic gene evolution and adaptation in the snake venom system.</title>
        <authorList>
            <person name="Vonk F.J."/>
            <person name="Casewell N.R."/>
            <person name="Henkel C.V."/>
            <person name="Heimberg A.M."/>
            <person name="Jansen H.J."/>
            <person name="McCleary R.J."/>
            <person name="Kerkkamp H.M."/>
            <person name="Vos R.A."/>
            <person name="Guerreiro I."/>
            <person name="Calvete J.J."/>
            <person name="Wuster W."/>
            <person name="Woods A.E."/>
            <person name="Logan J.M."/>
            <person name="Harrison R.A."/>
            <person name="Castoe T.A."/>
            <person name="de Koning A.P."/>
            <person name="Pollock D.D."/>
            <person name="Yandell M."/>
            <person name="Calderon D."/>
            <person name="Renjifo C."/>
            <person name="Currier R.B."/>
            <person name="Salgado D."/>
            <person name="Pla D."/>
            <person name="Sanz L."/>
            <person name="Hyder A.S."/>
            <person name="Ribeiro J.M."/>
            <person name="Arntzen J.W."/>
            <person name="van den Thillart G.E."/>
            <person name="Boetzer M."/>
            <person name="Pirovano W."/>
            <person name="Dirks R.P."/>
            <person name="Spaink H.P."/>
            <person name="Duboule D."/>
            <person name="McGlinn E."/>
            <person name="Kini R.M."/>
            <person name="Richardson M.K."/>
        </authorList>
    </citation>
    <scope>NUCLEOTIDE SEQUENCE</scope>
    <source>
        <tissue evidence="10">Blood</tissue>
    </source>
</reference>